<dbReference type="STRING" id="29170.A0A368FK21"/>
<evidence type="ECO:0008006" key="4">
    <source>
        <dbReference type="Google" id="ProtNLM"/>
    </source>
</evidence>
<dbReference type="Proteomes" id="UP000252519">
    <property type="component" value="Unassembled WGS sequence"/>
</dbReference>
<proteinExistence type="predicted"/>
<keyword evidence="3" id="KW-1185">Reference proteome</keyword>
<evidence type="ECO:0000313" key="3">
    <source>
        <dbReference type="Proteomes" id="UP000252519"/>
    </source>
</evidence>
<organism evidence="2 3">
    <name type="scientific">Ancylostoma caninum</name>
    <name type="common">Dog hookworm</name>
    <dbReference type="NCBI Taxonomy" id="29170"/>
    <lineage>
        <taxon>Eukaryota</taxon>
        <taxon>Metazoa</taxon>
        <taxon>Ecdysozoa</taxon>
        <taxon>Nematoda</taxon>
        <taxon>Chromadorea</taxon>
        <taxon>Rhabditida</taxon>
        <taxon>Rhabditina</taxon>
        <taxon>Rhabditomorpha</taxon>
        <taxon>Strongyloidea</taxon>
        <taxon>Ancylostomatidae</taxon>
        <taxon>Ancylostomatinae</taxon>
        <taxon>Ancylostoma</taxon>
    </lineage>
</organism>
<name>A0A368FK21_ANCCA</name>
<dbReference type="AlphaFoldDB" id="A0A368FK21"/>
<evidence type="ECO:0000313" key="2">
    <source>
        <dbReference type="EMBL" id="RCN32581.1"/>
    </source>
</evidence>
<dbReference type="GO" id="GO:0016020">
    <property type="term" value="C:membrane"/>
    <property type="evidence" value="ECO:0007669"/>
    <property type="project" value="TreeGrafter"/>
</dbReference>
<comment type="caution">
    <text evidence="2">The sequence shown here is derived from an EMBL/GenBank/DDBJ whole genome shotgun (WGS) entry which is preliminary data.</text>
</comment>
<accession>A0A368FK21</accession>
<protein>
    <recommendedName>
        <fullName evidence="4">Acyltransferase 3 domain-containing protein</fullName>
    </recommendedName>
</protein>
<feature type="transmembrane region" description="Helical" evidence="1">
    <location>
        <begin position="35"/>
        <end position="54"/>
    </location>
</feature>
<evidence type="ECO:0000256" key="1">
    <source>
        <dbReference type="SAM" id="Phobius"/>
    </source>
</evidence>
<feature type="transmembrane region" description="Helical" evidence="1">
    <location>
        <begin position="66"/>
        <end position="85"/>
    </location>
</feature>
<dbReference type="InterPro" id="IPR050879">
    <property type="entry name" value="Acyltransferase_3"/>
</dbReference>
<keyword evidence="1" id="KW-0812">Transmembrane</keyword>
<dbReference type="GO" id="GO:0000271">
    <property type="term" value="P:polysaccharide biosynthetic process"/>
    <property type="evidence" value="ECO:0007669"/>
    <property type="project" value="TreeGrafter"/>
</dbReference>
<keyword evidence="1" id="KW-1133">Transmembrane helix</keyword>
<feature type="transmembrane region" description="Helical" evidence="1">
    <location>
        <begin position="6"/>
        <end position="23"/>
    </location>
</feature>
<dbReference type="PANTHER" id="PTHR23028">
    <property type="entry name" value="ACETYLTRANSFERASE"/>
    <property type="match status" value="1"/>
</dbReference>
<gene>
    <name evidence="2" type="ORF">ANCCAN_21606</name>
</gene>
<keyword evidence="1" id="KW-0472">Membrane</keyword>
<dbReference type="OrthoDB" id="5877422at2759"/>
<dbReference type="EMBL" id="JOJR01001066">
    <property type="protein sequence ID" value="RCN32581.1"/>
    <property type="molecule type" value="Genomic_DNA"/>
</dbReference>
<sequence length="162" mass="18457">MSVGGLIHRIISVLLTAGLVLLNPRQKFNFLTTRFTLYIGHISYSLYLVHWPIYIVFKQNFVETTAGLGCSLVASILVAVLITEIFEKAFSEAEPKIVCFLIACLYVVNLTVIHEQEDVEFLERKTKWIERLFTPVCSSKKLQQSQNCEIPFTSAKLRRGTE</sequence>
<dbReference type="PANTHER" id="PTHR23028:SF127">
    <property type="entry name" value="ACYL_TRANSF_3 DOMAIN-CONTAINING PROTEIN-RELATED"/>
    <property type="match status" value="1"/>
</dbReference>
<reference evidence="2 3" key="1">
    <citation type="submission" date="2014-10" db="EMBL/GenBank/DDBJ databases">
        <title>Draft genome of the hookworm Ancylostoma caninum.</title>
        <authorList>
            <person name="Mitreva M."/>
        </authorList>
    </citation>
    <scope>NUCLEOTIDE SEQUENCE [LARGE SCALE GENOMIC DNA]</scope>
    <source>
        <strain evidence="2 3">Baltimore</strain>
    </source>
</reference>